<feature type="region of interest" description="Disordered" evidence="5">
    <location>
        <begin position="748"/>
        <end position="826"/>
    </location>
</feature>
<feature type="region of interest" description="Disordered" evidence="5">
    <location>
        <begin position="127"/>
        <end position="148"/>
    </location>
</feature>
<keyword evidence="2 6" id="KW-0812">Transmembrane</keyword>
<dbReference type="AlphaFoldDB" id="A0A8J8NYC0"/>
<dbReference type="GO" id="GO:0005249">
    <property type="term" value="F:voltage-gated potassium channel activity"/>
    <property type="evidence" value="ECO:0007669"/>
    <property type="project" value="InterPro"/>
</dbReference>
<feature type="transmembrane region" description="Helical" evidence="6">
    <location>
        <begin position="264"/>
        <end position="283"/>
    </location>
</feature>
<dbReference type="PANTHER" id="PTHR47823">
    <property type="entry name" value="ION_TRANS DOMAIN-CONTAINING PROTEIN"/>
    <property type="match status" value="1"/>
</dbReference>
<dbReference type="GO" id="GO:0016020">
    <property type="term" value="C:membrane"/>
    <property type="evidence" value="ECO:0007669"/>
    <property type="project" value="UniProtKB-SubCell"/>
</dbReference>
<dbReference type="Proteomes" id="UP000785679">
    <property type="component" value="Unassembled WGS sequence"/>
</dbReference>
<feature type="domain" description="Ion transport" evidence="7">
    <location>
        <begin position="232"/>
        <end position="490"/>
    </location>
</feature>
<evidence type="ECO:0000256" key="1">
    <source>
        <dbReference type="ARBA" id="ARBA00004141"/>
    </source>
</evidence>
<keyword evidence="3 6" id="KW-1133">Transmembrane helix</keyword>
<dbReference type="EMBL" id="RRYP01003359">
    <property type="protein sequence ID" value="TNV83873.1"/>
    <property type="molecule type" value="Genomic_DNA"/>
</dbReference>
<dbReference type="InterPro" id="IPR005821">
    <property type="entry name" value="Ion_trans_dom"/>
</dbReference>
<comment type="caution">
    <text evidence="8">The sequence shown here is derived from an EMBL/GenBank/DDBJ whole genome shotgun (WGS) entry which is preliminary data.</text>
</comment>
<gene>
    <name evidence="8" type="ORF">FGO68_gene3393</name>
</gene>
<evidence type="ECO:0000256" key="4">
    <source>
        <dbReference type="ARBA" id="ARBA00023136"/>
    </source>
</evidence>
<dbReference type="InterPro" id="IPR003938">
    <property type="entry name" value="K_chnl_volt-dep_EAG/ELK/ERG"/>
</dbReference>
<dbReference type="PANTHER" id="PTHR47823:SF9">
    <property type="entry name" value="CHROMOSOME UNDETERMINED SCAFFOLD_10, WHOLE GENOME SHOTGUN SEQUENCE"/>
    <property type="match status" value="1"/>
</dbReference>
<comment type="subcellular location">
    <subcellularLocation>
        <location evidence="1">Membrane</location>
        <topology evidence="1">Multi-pass membrane protein</topology>
    </subcellularLocation>
</comment>
<keyword evidence="9" id="KW-1185">Reference proteome</keyword>
<dbReference type="SUPFAM" id="SSF51206">
    <property type="entry name" value="cAMP-binding domain-like"/>
    <property type="match status" value="1"/>
</dbReference>
<dbReference type="InterPro" id="IPR014710">
    <property type="entry name" value="RmlC-like_jellyroll"/>
</dbReference>
<dbReference type="OrthoDB" id="417811at2759"/>
<evidence type="ECO:0000259" key="7">
    <source>
        <dbReference type="Pfam" id="PF00520"/>
    </source>
</evidence>
<keyword evidence="4 6" id="KW-0472">Membrane</keyword>
<dbReference type="Gene3D" id="1.10.287.70">
    <property type="match status" value="1"/>
</dbReference>
<evidence type="ECO:0000313" key="8">
    <source>
        <dbReference type="EMBL" id="TNV83873.1"/>
    </source>
</evidence>
<dbReference type="SUPFAM" id="SSF81324">
    <property type="entry name" value="Voltage-gated potassium channels"/>
    <property type="match status" value="1"/>
</dbReference>
<feature type="transmembrane region" description="Helical" evidence="6">
    <location>
        <begin position="304"/>
        <end position="324"/>
    </location>
</feature>
<evidence type="ECO:0000256" key="5">
    <source>
        <dbReference type="SAM" id="MobiDB-lite"/>
    </source>
</evidence>
<protein>
    <recommendedName>
        <fullName evidence="7">Ion transport domain-containing protein</fullName>
    </recommendedName>
</protein>
<dbReference type="PRINTS" id="PR01463">
    <property type="entry name" value="EAGCHANLFMLY"/>
</dbReference>
<sequence>MKEYYKMDPTIHTIDRADSAPLTHLLHPNRSPRKQQQPDPYQNPSRPSVPDFSFHDDDQDQYLLQHSATPVIPQKPTVNASQEVKDVNFSNQAFAGGWNPYQDLLNSQQQPQSLFGRATVSLKKSFMGGGGESPAKSPNTKMVVDKKEQKMSELEKYRADMRKRLIYGVEIDQLNDQDETIGFQWKKGFAPPSNGGPAKESTGSYGFGGNKRKKRNFLDYIVIKENSKWKATFDIYINLLVAYSCFTTIYFVSFDDQPSKGLDIFNYIVEVSFLSDFIMNFLTEYIDPDTYQPIRSISSIGKQYVFRGWFIIDFVAIIPFQYFMGRGNGQNLQTKLIRLFRLPRMMKLIDITRFNSLLKSLFENNSAQEDRIMMQYFILYCFKIFRLFIIAFIITYFCGCLWYILIDSTQDDEAITFFNFFGFGPLDNMERLVKACYYALTTLSTVGYGDMFPITNSEVILAVVYILAGAAFFAYIMGSFIEIIANYQRKMGRIDRITPLRNWMTLMMRFTGDKPLSKTLNKQIETHFQYFWQHDRLQSIYQHYDRLTDLPKSMRRRLLTSYIFEDVFHKFMHFFKTRERMESKFLYDISFGFMPRQFNPHMDPDDKILYEEESEVPEMYFCLEGKVGIGFSIFARGPEGRQFRISKYFKKTFIICDHYVVNNKRSEFIYMVVKPINCFALTKKFLLRDIFPKYPEIASEMKAEALLRYRKTLKNPITEHMNKEYENLNRKSVTRVYEFRDKKAIAGVASGGNSPDGKAYSPTRGNSPQGKSPTGKKPKQRDSIMSFSSSLMNSNGTNADKEDDAVLTHAEKQSRKREREHMQNQQLKGTMDTLKEELTTFSSNQGKLAKMCNKELHDLLKTIDQVGESMRRVREKQQIMQTEKRGFDHSPK</sequence>
<dbReference type="Pfam" id="PF00520">
    <property type="entry name" value="Ion_trans"/>
    <property type="match status" value="1"/>
</dbReference>
<feature type="region of interest" description="Disordered" evidence="5">
    <location>
        <begin position="871"/>
        <end position="892"/>
    </location>
</feature>
<dbReference type="Gene3D" id="2.60.120.10">
    <property type="entry name" value="Jelly Rolls"/>
    <property type="match status" value="1"/>
</dbReference>
<feature type="region of interest" description="Disordered" evidence="5">
    <location>
        <begin position="15"/>
        <end position="56"/>
    </location>
</feature>
<feature type="transmembrane region" description="Helical" evidence="6">
    <location>
        <begin position="233"/>
        <end position="252"/>
    </location>
</feature>
<dbReference type="InterPro" id="IPR018490">
    <property type="entry name" value="cNMP-bd_dom_sf"/>
</dbReference>
<feature type="compositionally biased region" description="Basic and acidic residues" evidence="5">
    <location>
        <begin position="804"/>
        <end position="822"/>
    </location>
</feature>
<feature type="compositionally biased region" description="Polar residues" evidence="5">
    <location>
        <begin position="34"/>
        <end position="46"/>
    </location>
</feature>
<name>A0A8J8NYC0_HALGN</name>
<feature type="compositionally biased region" description="Low complexity" evidence="5">
    <location>
        <begin position="783"/>
        <end position="795"/>
    </location>
</feature>
<feature type="transmembrane region" description="Helical" evidence="6">
    <location>
        <begin position="459"/>
        <end position="485"/>
    </location>
</feature>
<evidence type="ECO:0000256" key="3">
    <source>
        <dbReference type="ARBA" id="ARBA00022989"/>
    </source>
</evidence>
<reference evidence="8" key="1">
    <citation type="submission" date="2019-06" db="EMBL/GenBank/DDBJ databases">
        <authorList>
            <person name="Zheng W."/>
        </authorList>
    </citation>
    <scope>NUCLEOTIDE SEQUENCE</scope>
    <source>
        <strain evidence="8">QDHG01</strain>
    </source>
</reference>
<organism evidence="8 9">
    <name type="scientific">Halteria grandinella</name>
    <dbReference type="NCBI Taxonomy" id="5974"/>
    <lineage>
        <taxon>Eukaryota</taxon>
        <taxon>Sar</taxon>
        <taxon>Alveolata</taxon>
        <taxon>Ciliophora</taxon>
        <taxon>Intramacronucleata</taxon>
        <taxon>Spirotrichea</taxon>
        <taxon>Stichotrichia</taxon>
        <taxon>Sporadotrichida</taxon>
        <taxon>Halteriidae</taxon>
        <taxon>Halteria</taxon>
    </lineage>
</organism>
<proteinExistence type="predicted"/>
<accession>A0A8J8NYC0</accession>
<feature type="compositionally biased region" description="Polar residues" evidence="5">
    <location>
        <begin position="763"/>
        <end position="772"/>
    </location>
</feature>
<evidence type="ECO:0000313" key="9">
    <source>
        <dbReference type="Proteomes" id="UP000785679"/>
    </source>
</evidence>
<evidence type="ECO:0000256" key="6">
    <source>
        <dbReference type="SAM" id="Phobius"/>
    </source>
</evidence>
<feature type="transmembrane region" description="Helical" evidence="6">
    <location>
        <begin position="383"/>
        <end position="405"/>
    </location>
</feature>
<evidence type="ECO:0000256" key="2">
    <source>
        <dbReference type="ARBA" id="ARBA00022692"/>
    </source>
</evidence>